<evidence type="ECO:0000256" key="1">
    <source>
        <dbReference type="ARBA" id="ARBA00022729"/>
    </source>
</evidence>
<dbReference type="InterPro" id="IPR008979">
    <property type="entry name" value="Galactose-bd-like_sf"/>
</dbReference>
<dbReference type="Pfam" id="PF16990">
    <property type="entry name" value="CBM_35"/>
    <property type="match status" value="1"/>
</dbReference>
<proteinExistence type="predicted"/>
<dbReference type="EMBL" id="BSTJ01000004">
    <property type="protein sequence ID" value="GLY75542.1"/>
    <property type="molecule type" value="Genomic_DNA"/>
</dbReference>
<feature type="signal peptide" evidence="2">
    <location>
        <begin position="1"/>
        <end position="35"/>
    </location>
</feature>
<dbReference type="CDD" id="cd04082">
    <property type="entry name" value="CBM35_pectate_lyase-like"/>
    <property type="match status" value="1"/>
</dbReference>
<feature type="chain" id="PRO_5040800070" description="CBM6 domain-containing protein" evidence="2">
    <location>
        <begin position="36"/>
        <end position="851"/>
    </location>
</feature>
<evidence type="ECO:0000313" key="4">
    <source>
        <dbReference type="EMBL" id="GLY75542.1"/>
    </source>
</evidence>
<dbReference type="InterPro" id="IPR005084">
    <property type="entry name" value="CBM6"/>
</dbReference>
<evidence type="ECO:0000256" key="2">
    <source>
        <dbReference type="SAM" id="SignalP"/>
    </source>
</evidence>
<comment type="caution">
    <text evidence="4">The sequence shown here is derived from an EMBL/GenBank/DDBJ whole genome shotgun (WGS) entry which is preliminary data.</text>
</comment>
<name>A0A9W6RK81_9ACTN</name>
<evidence type="ECO:0000259" key="3">
    <source>
        <dbReference type="PROSITE" id="PS51175"/>
    </source>
</evidence>
<dbReference type="Gene3D" id="2.60.120.260">
    <property type="entry name" value="Galactose-binding domain-like"/>
    <property type="match status" value="1"/>
</dbReference>
<organism evidence="4 5">
    <name type="scientific">Actinoallomurus iriomotensis</name>
    <dbReference type="NCBI Taxonomy" id="478107"/>
    <lineage>
        <taxon>Bacteria</taxon>
        <taxon>Bacillati</taxon>
        <taxon>Actinomycetota</taxon>
        <taxon>Actinomycetes</taxon>
        <taxon>Streptosporangiales</taxon>
        <taxon>Thermomonosporaceae</taxon>
        <taxon>Actinoallomurus</taxon>
    </lineage>
</organism>
<accession>A0A9W6RK81</accession>
<dbReference type="Proteomes" id="UP001165135">
    <property type="component" value="Unassembled WGS sequence"/>
</dbReference>
<dbReference type="SUPFAM" id="SSF49785">
    <property type="entry name" value="Galactose-binding domain-like"/>
    <property type="match status" value="1"/>
</dbReference>
<dbReference type="GO" id="GO:0030246">
    <property type="term" value="F:carbohydrate binding"/>
    <property type="evidence" value="ECO:0007669"/>
    <property type="project" value="InterPro"/>
</dbReference>
<dbReference type="RefSeq" id="WP_285622692.1">
    <property type="nucleotide sequence ID" value="NZ_BSTJ01000004.1"/>
</dbReference>
<dbReference type="AlphaFoldDB" id="A0A9W6RK81"/>
<dbReference type="SUPFAM" id="SSF51445">
    <property type="entry name" value="(Trans)glycosidases"/>
    <property type="match status" value="1"/>
</dbReference>
<evidence type="ECO:0000313" key="5">
    <source>
        <dbReference type="Proteomes" id="UP001165135"/>
    </source>
</evidence>
<keyword evidence="1 2" id="KW-0732">Signal</keyword>
<dbReference type="PROSITE" id="PS51175">
    <property type="entry name" value="CBM6"/>
    <property type="match status" value="1"/>
</dbReference>
<dbReference type="PROSITE" id="PS51318">
    <property type="entry name" value="TAT"/>
    <property type="match status" value="1"/>
</dbReference>
<dbReference type="SMART" id="SM00606">
    <property type="entry name" value="CBD_IV"/>
    <property type="match status" value="1"/>
</dbReference>
<dbReference type="InterPro" id="IPR017853">
    <property type="entry name" value="GH"/>
</dbReference>
<dbReference type="InterPro" id="IPR006311">
    <property type="entry name" value="TAT_signal"/>
</dbReference>
<sequence length="851" mass="89845">MSRPARRSLRRTAVAGALALTLPVSLTLTSAPAGARTPTSGTTVAVGADGGYTIDTGTPHYHFAGSVGAPVSHVRHVTGRDGAGAYHEVDFDYTAGGVARSSGIRTYDGSPVVLFSTTYQQAAANAYPFPALSARPSLPHTETFAGCFANRQFDVKGDAGFSPYLAFDASGSGYLLSAASNFTTAVTKYDSAGALTSGVSSGVSSLPAGFTQRTVLAYGHGINDVYGTWGRTLTALSGKHRPSQDATNTLAKLGYWTDNGATYYYNYDKSLGYAGTLKAVRDDWKAKGLPMGNLQLDSWFYPKGPNAVWDDNPEGEYRYEADKTLFPDGLKAFQQSVGVPMITHARWIDPSSPYHQEYKMSGKVVTDPAFWNDRMRYLKSSGVDTFEQDWLCSNAQPDFNLTDRAAFLTNMAKAAAANGLDIQYCMPLPQDFLQSTLYDSVTNSRVSNDRFERSKWDSFLYASRLAGALGVWPWADVAMSTETQNLLLQNLSAGPVGVGDAVGKESVANLNKVAEADGTIVKPDTPIVPDDATYVRDAAQPGGAMVATTGSRHGSLSAGYVFAYARSVPTPKPDTTYEAEDATLSGPVVNTDHAGYTGRGFADYQHDSGDYVQWNVDVPADGKYTLLFRYANGGFGPRPLAVSVDGGTASTQPFDTTGDWGTWSAQPVVVTLSAGRHTVRATATGANGPNIDNLGISAGAITVPTTEDATFRPADLGVTGKAYLYDYFAGTGKVVGAADDYTAQVTRDGSYFQVVPVGRSGIAFLGDAGKFVSLGSQRIRSLSDNGTVHATVAFAHGDGPVTLHGYSPTPVSASAAGGSAGQVDYDTATHLFSVTVSPGHGATVAVTLTRR</sequence>
<reference evidence="4" key="1">
    <citation type="submission" date="2023-03" db="EMBL/GenBank/DDBJ databases">
        <title>Actinoallomurus iriomotensis NBRC 103681.</title>
        <authorList>
            <person name="Ichikawa N."/>
            <person name="Sato H."/>
            <person name="Tonouchi N."/>
        </authorList>
    </citation>
    <scope>NUCLEOTIDE SEQUENCE</scope>
    <source>
        <strain evidence="4">NBRC 103681</strain>
    </source>
</reference>
<feature type="domain" description="CBM6" evidence="3">
    <location>
        <begin position="575"/>
        <end position="697"/>
    </location>
</feature>
<gene>
    <name evidence="4" type="ORF">Airi01_038090</name>
</gene>
<dbReference type="InterPro" id="IPR006584">
    <property type="entry name" value="Cellulose-bd_IV"/>
</dbReference>
<protein>
    <recommendedName>
        <fullName evidence="3">CBM6 domain-containing protein</fullName>
    </recommendedName>
</protein>